<protein>
    <submittedName>
        <fullName evidence="2">Uncharacterized protein</fullName>
    </submittedName>
</protein>
<dbReference type="Pfam" id="PF26045">
    <property type="entry name" value="OB_2TM_halo"/>
    <property type="match status" value="1"/>
</dbReference>
<accession>U1MXM6</accession>
<keyword evidence="1" id="KW-0472">Membrane</keyword>
<dbReference type="InterPro" id="IPR058927">
    <property type="entry name" value="OB_2TM"/>
</dbReference>
<dbReference type="Proteomes" id="UP000030710">
    <property type="component" value="Unassembled WGS sequence"/>
</dbReference>
<dbReference type="HOGENOM" id="CLU_115246_0_0_2"/>
<keyword evidence="1" id="KW-0812">Transmembrane</keyword>
<reference evidence="2 3" key="1">
    <citation type="journal article" date="2013" name="PLoS ONE">
        <title>Assembly-driven community genomics of a hypersaline microbial ecosystem.</title>
        <authorList>
            <person name="Podell S."/>
            <person name="Ugalde J.A."/>
            <person name="Narasingarao P."/>
            <person name="Banfield J.F."/>
            <person name="Heidelberg K.B."/>
            <person name="Allen E.E."/>
        </authorList>
    </citation>
    <scope>NUCLEOTIDE SEQUENCE [LARGE SCALE GENOMIC DNA]</scope>
    <source>
        <strain evidence="3">J07HQW2</strain>
    </source>
</reference>
<evidence type="ECO:0000313" key="3">
    <source>
        <dbReference type="Proteomes" id="UP000030710"/>
    </source>
</evidence>
<evidence type="ECO:0000256" key="1">
    <source>
        <dbReference type="SAM" id="Phobius"/>
    </source>
</evidence>
<gene>
    <name evidence="2" type="ORF">J07HQW2_01683</name>
</gene>
<keyword evidence="1" id="KW-1133">Transmembrane helix</keyword>
<organism evidence="2 3">
    <name type="scientific">Haloquadratum walsbyi J07HQW2</name>
    <dbReference type="NCBI Taxonomy" id="1238425"/>
    <lineage>
        <taxon>Archaea</taxon>
        <taxon>Methanobacteriati</taxon>
        <taxon>Methanobacteriota</taxon>
        <taxon>Stenosarchaea group</taxon>
        <taxon>Halobacteria</taxon>
        <taxon>Halobacteriales</taxon>
        <taxon>Haloferacaceae</taxon>
        <taxon>Haloquadratum</taxon>
    </lineage>
</organism>
<name>U1MXM6_9EURY</name>
<feature type="transmembrane region" description="Helical" evidence="1">
    <location>
        <begin position="7"/>
        <end position="26"/>
    </location>
</feature>
<dbReference type="AlphaFoldDB" id="U1MXM6"/>
<feature type="transmembrane region" description="Helical" evidence="1">
    <location>
        <begin position="128"/>
        <end position="149"/>
    </location>
</feature>
<evidence type="ECO:0000313" key="2">
    <source>
        <dbReference type="EMBL" id="ERG95234.1"/>
    </source>
</evidence>
<sequence length="161" mass="18046">MNRTAIARIIIPLILIGGVVSLGVHYDLQEDNHDPYPDSTDLKISPGEYVDRQVFVFGIVEELSEEQNAARIRIETDEGPFTAEITRFSTQNSVQSGGTVQVYGVFEGEYLIQADNVRVVNPAGSSKVYKYVASVVAAVLVMILFFRYWRLNIQTLGFKLR</sequence>
<dbReference type="EMBL" id="KE356561">
    <property type="protein sequence ID" value="ERG95234.1"/>
    <property type="molecule type" value="Genomic_DNA"/>
</dbReference>
<proteinExistence type="predicted"/>
<dbReference type="RefSeq" id="WP_021054713.1">
    <property type="nucleotide sequence ID" value="NZ_KE356561.1"/>
</dbReference>
<dbReference type="eggNOG" id="arCOG02859">
    <property type="taxonomic scope" value="Archaea"/>
</dbReference>